<dbReference type="InterPro" id="IPR053258">
    <property type="entry name" value="Ca-permeable_cation_channel"/>
</dbReference>
<protein>
    <submittedName>
        <fullName evidence="3">Uncharacterized protein</fullName>
    </submittedName>
</protein>
<dbReference type="Proteomes" id="UP001187192">
    <property type="component" value="Unassembled WGS sequence"/>
</dbReference>
<keyword evidence="1" id="KW-1133">Transmembrane helix</keyword>
<sequence>MPWHAVFAFLNPLLIGVIQVKCQGASSSPFLTNPTEMWTFLLATLVYCFAFAANIKWRRRRTIYALFPGHMALIFGSLSSISLFSIILPTMWGQLIFSLWIFLPVLVLRQFLYWPFQWTLKVVSRLVSNIRKRFNIDGNLDERPQAVIVLV</sequence>
<dbReference type="PANTHER" id="PTHR34115">
    <property type="entry name" value="PROTEIN, PUTATIVE-RELATED"/>
    <property type="match status" value="1"/>
</dbReference>
<name>A0AA88AX29_FICCA</name>
<evidence type="ECO:0000256" key="2">
    <source>
        <dbReference type="SAM" id="SignalP"/>
    </source>
</evidence>
<reference evidence="3" key="1">
    <citation type="submission" date="2023-07" db="EMBL/GenBank/DDBJ databases">
        <title>draft genome sequence of fig (Ficus carica).</title>
        <authorList>
            <person name="Takahashi T."/>
            <person name="Nishimura K."/>
        </authorList>
    </citation>
    <scope>NUCLEOTIDE SEQUENCE</scope>
</reference>
<comment type="caution">
    <text evidence="3">The sequence shown here is derived from an EMBL/GenBank/DDBJ whole genome shotgun (WGS) entry which is preliminary data.</text>
</comment>
<feature type="chain" id="PRO_5041678227" evidence="2">
    <location>
        <begin position="25"/>
        <end position="151"/>
    </location>
</feature>
<keyword evidence="4" id="KW-1185">Reference proteome</keyword>
<evidence type="ECO:0000313" key="4">
    <source>
        <dbReference type="Proteomes" id="UP001187192"/>
    </source>
</evidence>
<dbReference type="PANTHER" id="PTHR34115:SF6">
    <property type="entry name" value="PROTEIN, PUTATIVE-RELATED"/>
    <property type="match status" value="1"/>
</dbReference>
<feature type="transmembrane region" description="Helical" evidence="1">
    <location>
        <begin position="38"/>
        <end position="57"/>
    </location>
</feature>
<organism evidence="3 4">
    <name type="scientific">Ficus carica</name>
    <name type="common">Common fig</name>
    <dbReference type="NCBI Taxonomy" id="3494"/>
    <lineage>
        <taxon>Eukaryota</taxon>
        <taxon>Viridiplantae</taxon>
        <taxon>Streptophyta</taxon>
        <taxon>Embryophyta</taxon>
        <taxon>Tracheophyta</taxon>
        <taxon>Spermatophyta</taxon>
        <taxon>Magnoliopsida</taxon>
        <taxon>eudicotyledons</taxon>
        <taxon>Gunneridae</taxon>
        <taxon>Pentapetalae</taxon>
        <taxon>rosids</taxon>
        <taxon>fabids</taxon>
        <taxon>Rosales</taxon>
        <taxon>Moraceae</taxon>
        <taxon>Ficeae</taxon>
        <taxon>Ficus</taxon>
    </lineage>
</organism>
<accession>A0AA88AX29</accession>
<feature type="signal peptide" evidence="2">
    <location>
        <begin position="1"/>
        <end position="24"/>
    </location>
</feature>
<feature type="transmembrane region" description="Helical" evidence="1">
    <location>
        <begin position="64"/>
        <end position="88"/>
    </location>
</feature>
<gene>
    <name evidence="3" type="ORF">TIFTF001_019600</name>
</gene>
<evidence type="ECO:0000256" key="1">
    <source>
        <dbReference type="SAM" id="Phobius"/>
    </source>
</evidence>
<dbReference type="AlphaFoldDB" id="A0AA88AX29"/>
<keyword evidence="1" id="KW-0812">Transmembrane</keyword>
<feature type="transmembrane region" description="Helical" evidence="1">
    <location>
        <begin position="94"/>
        <end position="116"/>
    </location>
</feature>
<evidence type="ECO:0000313" key="3">
    <source>
        <dbReference type="EMBL" id="GMN50436.1"/>
    </source>
</evidence>
<keyword evidence="2" id="KW-0732">Signal</keyword>
<dbReference type="EMBL" id="BTGU01000034">
    <property type="protein sequence ID" value="GMN50436.1"/>
    <property type="molecule type" value="Genomic_DNA"/>
</dbReference>
<keyword evidence="1" id="KW-0472">Membrane</keyword>
<proteinExistence type="predicted"/>